<dbReference type="PANTHER" id="PTHR21860">
    <property type="entry name" value="TRANSCRIPTION INITIATION FACTOR IIIC TFIIIC , POLYPEPTIDE 6-RELATED"/>
    <property type="match status" value="1"/>
</dbReference>
<proteinExistence type="predicted"/>
<feature type="compositionally biased region" description="Basic and acidic residues" evidence="1">
    <location>
        <begin position="181"/>
        <end position="193"/>
    </location>
</feature>
<protein>
    <submittedName>
        <fullName evidence="4 5">General transcription factor 3C polypeptide 6</fullName>
    </submittedName>
</protein>
<dbReference type="InterPro" id="IPR042771">
    <property type="entry name" value="GTF3C6-like"/>
</dbReference>
<reference evidence="4 5" key="1">
    <citation type="submission" date="2025-04" db="UniProtKB">
        <authorList>
            <consortium name="RefSeq"/>
        </authorList>
    </citation>
    <scope>IDENTIFICATION</scope>
</reference>
<dbReference type="RefSeq" id="XP_025075321.1">
    <property type="nucleotide sequence ID" value="XM_025219536.1"/>
</dbReference>
<evidence type="ECO:0000313" key="3">
    <source>
        <dbReference type="Proteomes" id="UP000504615"/>
    </source>
</evidence>
<dbReference type="GeneID" id="105431684"/>
<name>A0A6I9WWL9_9HYME</name>
<gene>
    <name evidence="4 5 6" type="primary">LOC105431684</name>
</gene>
<feature type="domain" description="Transcription factor TFIIIC triple barrel" evidence="2">
    <location>
        <begin position="10"/>
        <end position="105"/>
    </location>
</feature>
<dbReference type="GO" id="GO:0000127">
    <property type="term" value="C:transcription factor TFIIIC complex"/>
    <property type="evidence" value="ECO:0007669"/>
    <property type="project" value="TreeGrafter"/>
</dbReference>
<evidence type="ECO:0000256" key="1">
    <source>
        <dbReference type="SAM" id="MobiDB-lite"/>
    </source>
</evidence>
<feature type="compositionally biased region" description="Basic and acidic residues" evidence="1">
    <location>
        <begin position="162"/>
        <end position="171"/>
    </location>
</feature>
<dbReference type="Pfam" id="PF10419">
    <property type="entry name" value="TFIIIC_sub6"/>
    <property type="match status" value="1"/>
</dbReference>
<dbReference type="RefSeq" id="XP_011644332.1">
    <property type="nucleotide sequence ID" value="XM_011646030.2"/>
</dbReference>
<dbReference type="Proteomes" id="UP000504615">
    <property type="component" value="Unplaced"/>
</dbReference>
<accession>A0A6I9WWL9</accession>
<dbReference type="PANTHER" id="PTHR21860:SF2">
    <property type="entry name" value="GENERAL TRANSCRIPTION FACTOR 3C POLYPEPTIDE 6"/>
    <property type="match status" value="1"/>
</dbReference>
<dbReference type="KEGG" id="pbar:105431684"/>
<feature type="region of interest" description="Disordered" evidence="1">
    <location>
        <begin position="162"/>
        <end position="193"/>
    </location>
</feature>
<evidence type="ECO:0000313" key="4">
    <source>
        <dbReference type="RefSeq" id="XP_011644332.1"/>
    </source>
</evidence>
<keyword evidence="3" id="KW-1185">Reference proteome</keyword>
<dbReference type="AlphaFoldDB" id="A0A6I9WWL9"/>
<evidence type="ECO:0000313" key="5">
    <source>
        <dbReference type="RefSeq" id="XP_011644335.1"/>
    </source>
</evidence>
<dbReference type="OrthoDB" id="1877767at2759"/>
<sequence length="193" mass="22501">MESDDELPEDEEEMLVYVEFEGLAGNDAFNNENLQLDMIGLDTEHPVMQINGRFYEGTYEDAMGTYMFFEKDDNPKVDDVVFDKVPSLKYFAKTRKLLKMQRVFTKPKVEVVGDSEHESCIPNTDTLSQAGVPPNYQKDAMKFWNKIRNDKLEELNTYLEKHKIREEKKSQDTPNSDEDNIVEHKTEENSEKV</sequence>
<dbReference type="Gene3D" id="2.60.40.4370">
    <property type="match status" value="1"/>
</dbReference>
<organism evidence="3 4">
    <name type="scientific">Pogonomyrmex barbatus</name>
    <name type="common">red harvester ant</name>
    <dbReference type="NCBI Taxonomy" id="144034"/>
    <lineage>
        <taxon>Eukaryota</taxon>
        <taxon>Metazoa</taxon>
        <taxon>Ecdysozoa</taxon>
        <taxon>Arthropoda</taxon>
        <taxon>Hexapoda</taxon>
        <taxon>Insecta</taxon>
        <taxon>Pterygota</taxon>
        <taxon>Neoptera</taxon>
        <taxon>Endopterygota</taxon>
        <taxon>Hymenoptera</taxon>
        <taxon>Apocrita</taxon>
        <taxon>Aculeata</taxon>
        <taxon>Formicoidea</taxon>
        <taxon>Formicidae</taxon>
        <taxon>Myrmicinae</taxon>
        <taxon>Pogonomyrmex</taxon>
    </lineage>
</organism>
<evidence type="ECO:0000259" key="2">
    <source>
        <dbReference type="Pfam" id="PF10419"/>
    </source>
</evidence>
<dbReference type="RefSeq" id="XP_011644335.1">
    <property type="nucleotide sequence ID" value="XM_011646033.1"/>
</dbReference>
<evidence type="ECO:0000313" key="6">
    <source>
        <dbReference type="RefSeq" id="XP_025075321.1"/>
    </source>
</evidence>
<dbReference type="InterPro" id="IPR019481">
    <property type="entry name" value="TFIIIC_triple_barrel"/>
</dbReference>
<dbReference type="GO" id="GO:0006383">
    <property type="term" value="P:transcription by RNA polymerase III"/>
    <property type="evidence" value="ECO:0007669"/>
    <property type="project" value="InterPro"/>
</dbReference>